<dbReference type="AlphaFoldDB" id="A0A1I8EUS7"/>
<proteinExistence type="predicted"/>
<name>A0A1I8EUS7_WUCBA</name>
<evidence type="ECO:0000313" key="1">
    <source>
        <dbReference type="WBParaSite" id="maker-PairedContig_5360-snap-gene-2.18-mRNA-1"/>
    </source>
</evidence>
<dbReference type="WBParaSite" id="maker-PairedContig_5360-snap-gene-2.18-mRNA-1">
    <property type="protein sequence ID" value="maker-PairedContig_5360-snap-gene-2.18-mRNA-1"/>
    <property type="gene ID" value="maker-PairedContig_5360-snap-gene-2.18"/>
</dbReference>
<organism evidence="1">
    <name type="scientific">Wuchereria bancrofti</name>
    <dbReference type="NCBI Taxonomy" id="6293"/>
    <lineage>
        <taxon>Eukaryota</taxon>
        <taxon>Metazoa</taxon>
        <taxon>Ecdysozoa</taxon>
        <taxon>Nematoda</taxon>
        <taxon>Chromadorea</taxon>
        <taxon>Rhabditida</taxon>
        <taxon>Spirurina</taxon>
        <taxon>Spiruromorpha</taxon>
        <taxon>Filarioidea</taxon>
        <taxon>Onchocercidae</taxon>
        <taxon>Wuchereria</taxon>
    </lineage>
</organism>
<sequence>MVSQILTLKLEFRNQDEILTNRFASITADQQDEFTIYSLLNLPSDLNTKFRPKNITEKIAQRKELEILRENQKEKFRMHKILAYFNILLLIAVMFNDSKSVGAVIVPYFRHQRHPFREILRQPLLIVPVADRDRYLFGTMLMTQKRSQPDNEFDYADDFDPTQIFL</sequence>
<reference evidence="1" key="1">
    <citation type="submission" date="2016-11" db="UniProtKB">
        <authorList>
            <consortium name="WormBaseParasite"/>
        </authorList>
    </citation>
    <scope>IDENTIFICATION</scope>
    <source>
        <strain evidence="1">pt0022</strain>
    </source>
</reference>
<accession>A0A1I8EUS7</accession>
<protein>
    <submittedName>
        <fullName evidence="1">Uncharacterized protein</fullName>
    </submittedName>
</protein>